<name>A0A7U9KZU6_9ACTN</name>
<dbReference type="Gene3D" id="1.25.40.10">
    <property type="entry name" value="Tetratricopeptide repeat domain"/>
    <property type="match status" value="1"/>
</dbReference>
<dbReference type="Proteomes" id="UP000287830">
    <property type="component" value="Unassembled WGS sequence"/>
</dbReference>
<sequence>MPRRPAPRPPHPGPRPGTVFTGRSAALDWLSAEGGNLLAAVQQATAPGRAVHELRAATDLLFLTQDLLGPAALLPEYEQTARTLAEAAQGAGDTPAEARARLLLSRAHARLGRFREAEIQSRAALTLGQLADDPVVRGRALNLRGVEALTAHRLTAALTYFTKALDAFRHDGDRYGEAAALAHQSRALLGLGRMRESLAAADHALRHYRALGASVRLAHGLYTTGVTLAAAGQLDAARSRYTEALALFHEERQSLWAGLTLYRLAEALLEAGEPAEAARHAENALSALLIDGAPWRRATVLVTLGHALRAAGRPERAHLTWQEALRIFTTLRAPEADDVRALLGLPAARTPAAAHLH</sequence>
<gene>
    <name evidence="1" type="primary">afsR_5</name>
    <name evidence="1" type="ORF">OEIGOIKO_06274</name>
</gene>
<dbReference type="AlphaFoldDB" id="A0A7U9KZU6"/>
<reference evidence="1 2" key="1">
    <citation type="submission" date="2018-11" db="EMBL/GenBank/DDBJ databases">
        <title>Whole genome sequence of Streptomyces chrestomyceticus NBRC 13444(T).</title>
        <authorList>
            <person name="Komaki H."/>
            <person name="Tamura T."/>
        </authorList>
    </citation>
    <scope>NUCLEOTIDE SEQUENCE [LARGE SCALE GENOMIC DNA]</scope>
    <source>
        <strain evidence="1 2">NBRC 13444</strain>
    </source>
</reference>
<proteinExistence type="predicted"/>
<dbReference type="InterPro" id="IPR011990">
    <property type="entry name" value="TPR-like_helical_dom_sf"/>
</dbReference>
<dbReference type="InterPro" id="IPR019734">
    <property type="entry name" value="TPR_rpt"/>
</dbReference>
<dbReference type="PANTHER" id="PTHR10098:SF108">
    <property type="entry name" value="TETRATRICOPEPTIDE REPEAT PROTEIN 28"/>
    <property type="match status" value="1"/>
</dbReference>
<protein>
    <submittedName>
        <fullName evidence="1">Regulatory protein AfsR</fullName>
    </submittedName>
</protein>
<evidence type="ECO:0000313" key="2">
    <source>
        <dbReference type="Proteomes" id="UP000287830"/>
    </source>
</evidence>
<dbReference type="PANTHER" id="PTHR10098">
    <property type="entry name" value="RAPSYN-RELATED"/>
    <property type="match status" value="1"/>
</dbReference>
<dbReference type="EMBL" id="BHZC01000001">
    <property type="protein sequence ID" value="GCD38460.1"/>
    <property type="molecule type" value="Genomic_DNA"/>
</dbReference>
<dbReference type="SMART" id="SM00028">
    <property type="entry name" value="TPR"/>
    <property type="match status" value="5"/>
</dbReference>
<evidence type="ECO:0000313" key="1">
    <source>
        <dbReference type="EMBL" id="GCD38460.1"/>
    </source>
</evidence>
<comment type="caution">
    <text evidence="1">The sequence shown here is derived from an EMBL/GenBank/DDBJ whole genome shotgun (WGS) entry which is preliminary data.</text>
</comment>
<accession>A0A7U9KZU6</accession>
<organism evidence="1 2">
    <name type="scientific">Streptomyces chrestomyceticus JCM 4735</name>
    <dbReference type="NCBI Taxonomy" id="1306181"/>
    <lineage>
        <taxon>Bacteria</taxon>
        <taxon>Bacillati</taxon>
        <taxon>Actinomycetota</taxon>
        <taxon>Actinomycetes</taxon>
        <taxon>Kitasatosporales</taxon>
        <taxon>Streptomycetaceae</taxon>
        <taxon>Streptomyces</taxon>
    </lineage>
</organism>
<dbReference type="SUPFAM" id="SSF48452">
    <property type="entry name" value="TPR-like"/>
    <property type="match status" value="2"/>
</dbReference>